<dbReference type="SUPFAM" id="SSF100950">
    <property type="entry name" value="NagB/RpiA/CoA transferase-like"/>
    <property type="match status" value="1"/>
</dbReference>
<evidence type="ECO:0000313" key="7">
    <source>
        <dbReference type="Proteomes" id="UP000305939"/>
    </source>
</evidence>
<dbReference type="Pfam" id="PF08220">
    <property type="entry name" value="HTH_DeoR"/>
    <property type="match status" value="1"/>
</dbReference>
<sequence length="249" mass="27678">MLKAERHQHILNEVSIRSRIQLSDIADTLGVSIDTIRRDVKELDDNKKLKKVHGGAISLGYNIFPFSNNEVFNKEKKAQIAQKAITLIKENAVILMSGGTTNLELARQLPADMDITVFTPSLPIAMQLLAHPKAEVIVIGGKVSKDAQLAIGAQVVQELGNIRADLCFLGTGYLDIEHGLTEFDYEVVQVKKAMINSSRRIVSLCISEKLNSVQRFKTCDIRDIDTLITELPPDAEVLRPYQSFNVNLL</sequence>
<comment type="caution">
    <text evidence="6">The sequence shown here is derived from an EMBL/GenBank/DDBJ whole genome shotgun (WGS) entry which is preliminary data.</text>
</comment>
<dbReference type="Proteomes" id="UP000305939">
    <property type="component" value="Unassembled WGS sequence"/>
</dbReference>
<dbReference type="GO" id="GO:0003700">
    <property type="term" value="F:DNA-binding transcription factor activity"/>
    <property type="evidence" value="ECO:0007669"/>
    <property type="project" value="InterPro"/>
</dbReference>
<keyword evidence="4" id="KW-0804">Transcription</keyword>
<evidence type="ECO:0000256" key="3">
    <source>
        <dbReference type="ARBA" id="ARBA00023125"/>
    </source>
</evidence>
<accession>A0A4S3LXB1</accession>
<dbReference type="GO" id="GO:0003677">
    <property type="term" value="F:DNA binding"/>
    <property type="evidence" value="ECO:0007669"/>
    <property type="project" value="UniProtKB-KW"/>
</dbReference>
<dbReference type="PANTHER" id="PTHR30363">
    <property type="entry name" value="HTH-TYPE TRANSCRIPTIONAL REGULATOR SRLR-RELATED"/>
    <property type="match status" value="1"/>
</dbReference>
<dbReference type="PROSITE" id="PS00894">
    <property type="entry name" value="HTH_DEOR_1"/>
    <property type="match status" value="1"/>
</dbReference>
<keyword evidence="7" id="KW-1185">Reference proteome</keyword>
<dbReference type="InterPro" id="IPR050313">
    <property type="entry name" value="Carb_Metab_HTH_regulators"/>
</dbReference>
<dbReference type="Gene3D" id="3.40.50.1360">
    <property type="match status" value="1"/>
</dbReference>
<dbReference type="RefSeq" id="WP_136336986.1">
    <property type="nucleotide sequence ID" value="NZ_QXMP01000002.1"/>
</dbReference>
<evidence type="ECO:0000256" key="2">
    <source>
        <dbReference type="ARBA" id="ARBA00023015"/>
    </source>
</evidence>
<evidence type="ECO:0000313" key="6">
    <source>
        <dbReference type="EMBL" id="THD65702.1"/>
    </source>
</evidence>
<keyword evidence="3" id="KW-0238">DNA-binding</keyword>
<dbReference type="Pfam" id="PF00455">
    <property type="entry name" value="DeoRC"/>
    <property type="match status" value="1"/>
</dbReference>
<dbReference type="SMART" id="SM00420">
    <property type="entry name" value="HTH_DEOR"/>
    <property type="match status" value="1"/>
</dbReference>
<dbReference type="EMBL" id="SSMC01000004">
    <property type="protein sequence ID" value="THD65702.1"/>
    <property type="molecule type" value="Genomic_DNA"/>
</dbReference>
<dbReference type="InterPro" id="IPR014036">
    <property type="entry name" value="DeoR-like_C"/>
</dbReference>
<dbReference type="InterPro" id="IPR001034">
    <property type="entry name" value="DeoR_HTH"/>
</dbReference>
<evidence type="ECO:0000259" key="5">
    <source>
        <dbReference type="PROSITE" id="PS51000"/>
    </source>
</evidence>
<gene>
    <name evidence="6" type="ORF">E7Z59_14020</name>
</gene>
<evidence type="ECO:0000256" key="4">
    <source>
        <dbReference type="ARBA" id="ARBA00023163"/>
    </source>
</evidence>
<dbReference type="PRINTS" id="PR00037">
    <property type="entry name" value="HTHLACR"/>
</dbReference>
<reference evidence="6 7" key="1">
    <citation type="submission" date="2019-04" db="EMBL/GenBank/DDBJ databases">
        <title>Draft genome sequence of Robertkochia marina CC-AMO-30D.</title>
        <authorList>
            <person name="Hameed A."/>
            <person name="Lin S.-Y."/>
            <person name="Shahina M."/>
            <person name="Lai W.-A."/>
            <person name="Young C.-C."/>
        </authorList>
    </citation>
    <scope>NUCLEOTIDE SEQUENCE [LARGE SCALE GENOMIC DNA]</scope>
    <source>
        <strain evidence="6 7">CC-AMO-30D</strain>
    </source>
</reference>
<evidence type="ECO:0000256" key="1">
    <source>
        <dbReference type="ARBA" id="ARBA00022491"/>
    </source>
</evidence>
<keyword evidence="2" id="KW-0805">Transcription regulation</keyword>
<dbReference type="InterPro" id="IPR037171">
    <property type="entry name" value="NagB/RpiA_transferase-like"/>
</dbReference>
<feature type="domain" description="HTH deoR-type" evidence="5">
    <location>
        <begin position="3"/>
        <end position="58"/>
    </location>
</feature>
<dbReference type="InterPro" id="IPR036390">
    <property type="entry name" value="WH_DNA-bd_sf"/>
</dbReference>
<dbReference type="PROSITE" id="PS51000">
    <property type="entry name" value="HTH_DEOR_2"/>
    <property type="match status" value="1"/>
</dbReference>
<dbReference type="PANTHER" id="PTHR30363:SF4">
    <property type="entry name" value="GLYCEROL-3-PHOSPHATE REGULON REPRESSOR"/>
    <property type="match status" value="1"/>
</dbReference>
<dbReference type="InterPro" id="IPR018356">
    <property type="entry name" value="Tscrpt_reg_HTH_DeoR_CS"/>
</dbReference>
<dbReference type="OrthoDB" id="9798651at2"/>
<dbReference type="AlphaFoldDB" id="A0A4S3LXB1"/>
<dbReference type="Gene3D" id="1.10.10.10">
    <property type="entry name" value="Winged helix-like DNA-binding domain superfamily/Winged helix DNA-binding domain"/>
    <property type="match status" value="1"/>
</dbReference>
<organism evidence="6 7">
    <name type="scientific">Robertkochia marina</name>
    <dbReference type="NCBI Taxonomy" id="1227945"/>
    <lineage>
        <taxon>Bacteria</taxon>
        <taxon>Pseudomonadati</taxon>
        <taxon>Bacteroidota</taxon>
        <taxon>Flavobacteriia</taxon>
        <taxon>Flavobacteriales</taxon>
        <taxon>Flavobacteriaceae</taxon>
        <taxon>Robertkochia</taxon>
    </lineage>
</organism>
<dbReference type="SMART" id="SM01134">
    <property type="entry name" value="DeoRC"/>
    <property type="match status" value="1"/>
</dbReference>
<proteinExistence type="predicted"/>
<protein>
    <submittedName>
        <fullName evidence="6">DeoR/GlpR transcriptional regulator</fullName>
    </submittedName>
</protein>
<name>A0A4S3LXB1_9FLAO</name>
<keyword evidence="1" id="KW-0678">Repressor</keyword>
<dbReference type="SUPFAM" id="SSF46785">
    <property type="entry name" value="Winged helix' DNA-binding domain"/>
    <property type="match status" value="1"/>
</dbReference>
<dbReference type="InterPro" id="IPR036388">
    <property type="entry name" value="WH-like_DNA-bd_sf"/>
</dbReference>